<comment type="caution">
    <text evidence="2">The sequence shown here is derived from an EMBL/GenBank/DDBJ whole genome shotgun (WGS) entry which is preliminary data.</text>
</comment>
<accession>X1JCU3</accession>
<keyword evidence="1" id="KW-0472">Membrane</keyword>
<proteinExistence type="predicted"/>
<feature type="transmembrane region" description="Helical" evidence="1">
    <location>
        <begin position="66"/>
        <end position="86"/>
    </location>
</feature>
<keyword evidence="1" id="KW-0812">Transmembrane</keyword>
<reference evidence="2" key="1">
    <citation type="journal article" date="2014" name="Front. Microbiol.">
        <title>High frequency of phylogenetically diverse reductive dehalogenase-homologous genes in deep subseafloor sedimentary metagenomes.</title>
        <authorList>
            <person name="Kawai M."/>
            <person name="Futagami T."/>
            <person name="Toyoda A."/>
            <person name="Takaki Y."/>
            <person name="Nishi S."/>
            <person name="Hori S."/>
            <person name="Arai W."/>
            <person name="Tsubouchi T."/>
            <person name="Morono Y."/>
            <person name="Uchiyama I."/>
            <person name="Ito T."/>
            <person name="Fujiyama A."/>
            <person name="Inagaki F."/>
            <person name="Takami H."/>
        </authorList>
    </citation>
    <scope>NUCLEOTIDE SEQUENCE</scope>
    <source>
        <strain evidence="2">Expedition CK06-06</strain>
    </source>
</reference>
<keyword evidence="1" id="KW-1133">Transmembrane helix</keyword>
<evidence type="ECO:0000313" key="2">
    <source>
        <dbReference type="EMBL" id="GAH76174.1"/>
    </source>
</evidence>
<dbReference type="AlphaFoldDB" id="X1JCU3"/>
<evidence type="ECO:0000256" key="1">
    <source>
        <dbReference type="SAM" id="Phobius"/>
    </source>
</evidence>
<gene>
    <name evidence="2" type="ORF">S03H2_42479</name>
</gene>
<name>X1JCU3_9ZZZZ</name>
<organism evidence="2">
    <name type="scientific">marine sediment metagenome</name>
    <dbReference type="NCBI Taxonomy" id="412755"/>
    <lineage>
        <taxon>unclassified sequences</taxon>
        <taxon>metagenomes</taxon>
        <taxon>ecological metagenomes</taxon>
    </lineage>
</organism>
<dbReference type="EMBL" id="BARU01026447">
    <property type="protein sequence ID" value="GAH76174.1"/>
    <property type="molecule type" value="Genomic_DNA"/>
</dbReference>
<protein>
    <submittedName>
        <fullName evidence="2">Uncharacterized protein</fullName>
    </submittedName>
</protein>
<sequence>ENIQFGENTNVVISNLSGQVLLGNKDHAAPPPTITEFFEDNFPPWRVELFASKTGGLGLIELKNSYYFWTILTLIIVLIFGAFLIVRTIFHEVEILRIKSDFVSSVFFLFEFIFFSSF</sequence>
<feature type="non-terminal residue" evidence="2">
    <location>
        <position position="1"/>
    </location>
</feature>